<dbReference type="GO" id="GO:0006355">
    <property type="term" value="P:regulation of DNA-templated transcription"/>
    <property type="evidence" value="ECO:0007669"/>
    <property type="project" value="InterPro"/>
</dbReference>
<keyword evidence="3" id="KW-1185">Reference proteome</keyword>
<gene>
    <name evidence="2" type="ORF">BBF96_00310</name>
</gene>
<accession>A0A3Q9HNH2</accession>
<organism evidence="2 3">
    <name type="scientific">Anoxybacter fermentans</name>
    <dbReference type="NCBI Taxonomy" id="1323375"/>
    <lineage>
        <taxon>Bacteria</taxon>
        <taxon>Bacillati</taxon>
        <taxon>Bacillota</taxon>
        <taxon>Clostridia</taxon>
        <taxon>Halanaerobiales</taxon>
        <taxon>Anoxybacter</taxon>
    </lineage>
</organism>
<dbReference type="KEGG" id="aft:BBF96_00310"/>
<feature type="domain" description="Ribbon-helix-helix protein CopG" evidence="1">
    <location>
        <begin position="5"/>
        <end position="44"/>
    </location>
</feature>
<dbReference type="InterPro" id="IPR002145">
    <property type="entry name" value="CopG"/>
</dbReference>
<reference evidence="2 3" key="1">
    <citation type="submission" date="2016-07" db="EMBL/GenBank/DDBJ databases">
        <title>Genome and transcriptome analysis of iron-reducing fermentative bacteria Anoxybacter fermentans.</title>
        <authorList>
            <person name="Zeng X."/>
            <person name="Shao Z."/>
        </authorList>
    </citation>
    <scope>NUCLEOTIDE SEQUENCE [LARGE SCALE GENOMIC DNA]</scope>
    <source>
        <strain evidence="2 3">DY22613</strain>
    </source>
</reference>
<evidence type="ECO:0000313" key="2">
    <source>
        <dbReference type="EMBL" id="AZR71980.1"/>
    </source>
</evidence>
<dbReference type="RefSeq" id="WP_127015312.1">
    <property type="nucleotide sequence ID" value="NZ_CP016379.1"/>
</dbReference>
<dbReference type="OrthoDB" id="1634058at2"/>
<dbReference type="Gene3D" id="1.10.1220.10">
    <property type="entry name" value="Met repressor-like"/>
    <property type="match status" value="1"/>
</dbReference>
<proteinExistence type="predicted"/>
<sequence length="91" mass="10444">MGNLKRVMISLPSSLLKEVDGIVKKEHGNRSQFIREAMQMYIAERQKKELREKMKQGYIEMGQINLELANAGFSVDCGMMLAYEENLAECE</sequence>
<evidence type="ECO:0000313" key="3">
    <source>
        <dbReference type="Proteomes" id="UP000267250"/>
    </source>
</evidence>
<dbReference type="AlphaFoldDB" id="A0A3Q9HNH2"/>
<dbReference type="Pfam" id="PF01402">
    <property type="entry name" value="RHH_1"/>
    <property type="match status" value="1"/>
</dbReference>
<dbReference type="InterPro" id="IPR013321">
    <property type="entry name" value="Arc_rbn_hlx_hlx"/>
</dbReference>
<protein>
    <submittedName>
        <fullName evidence="2">CopG family transcriptional regulator</fullName>
    </submittedName>
</protein>
<dbReference type="SUPFAM" id="SSF47598">
    <property type="entry name" value="Ribbon-helix-helix"/>
    <property type="match status" value="1"/>
</dbReference>
<evidence type="ECO:0000259" key="1">
    <source>
        <dbReference type="Pfam" id="PF01402"/>
    </source>
</evidence>
<name>A0A3Q9HNH2_9FIRM</name>
<dbReference type="InterPro" id="IPR010985">
    <property type="entry name" value="Ribbon_hlx_hlx"/>
</dbReference>
<dbReference type="CDD" id="cd22231">
    <property type="entry name" value="RHH_NikR_HicB-like"/>
    <property type="match status" value="1"/>
</dbReference>
<dbReference type="EMBL" id="CP016379">
    <property type="protein sequence ID" value="AZR71980.1"/>
    <property type="molecule type" value="Genomic_DNA"/>
</dbReference>
<dbReference type="Proteomes" id="UP000267250">
    <property type="component" value="Chromosome"/>
</dbReference>